<evidence type="ECO:0000313" key="2">
    <source>
        <dbReference type="Proteomes" id="UP000287394"/>
    </source>
</evidence>
<protein>
    <submittedName>
        <fullName evidence="1">Uncharacterized protein</fullName>
    </submittedName>
</protein>
<dbReference type="Pfam" id="PF14103">
    <property type="entry name" value="DUF4276"/>
    <property type="match status" value="1"/>
</dbReference>
<dbReference type="RefSeq" id="WP_119319059.1">
    <property type="nucleotide sequence ID" value="NZ_AP025739.1"/>
</dbReference>
<dbReference type="OrthoDB" id="5471095at2"/>
<dbReference type="KEGG" id="ccot:CCAX7_53310"/>
<sequence length="214" mass="24531">MKFIVFVEGYTEEAILGDFLGRCMKAHFPEGKSVGIKTVRFDGWAAIHRDVAKHAKLYLNGPDREKIVAVISLIDLYGPTIYPAEKQSIVDRHAWGVKHMQEKVNDPRYRHFFAVHETEAWLLSDPAIFPPKAHDALKPLRNRPETVNNDEPPAKRLETIYRSKLNRSYDKVTDGKNLFPKLQPQPALAACPYLKQMVDEMVELATTYQTKKKT</sequence>
<accession>A0A402CNP8</accession>
<name>A0A402CNP8_9BACT</name>
<dbReference type="Proteomes" id="UP000287394">
    <property type="component" value="Chromosome"/>
</dbReference>
<dbReference type="InterPro" id="IPR025455">
    <property type="entry name" value="DUF4276"/>
</dbReference>
<dbReference type="AlphaFoldDB" id="A0A402CNP8"/>
<evidence type="ECO:0000313" key="1">
    <source>
        <dbReference type="EMBL" id="BDI33280.1"/>
    </source>
</evidence>
<reference evidence="1 2" key="1">
    <citation type="journal article" date="2019" name="Int. J. Syst. Evol. Microbiol.">
        <title>Capsulimonas corticalis gen. nov., sp. nov., an aerobic capsulated bacterium, of a novel bacterial order, Capsulimonadales ord. nov., of the class Armatimonadia of the phylum Armatimonadetes.</title>
        <authorList>
            <person name="Li J."/>
            <person name="Kudo C."/>
            <person name="Tonouchi A."/>
        </authorList>
    </citation>
    <scope>NUCLEOTIDE SEQUENCE [LARGE SCALE GENOMIC DNA]</scope>
    <source>
        <strain evidence="1 2">AX-7</strain>
    </source>
</reference>
<gene>
    <name evidence="1" type="ORF">CCAX7_53310</name>
</gene>
<organism evidence="1 2">
    <name type="scientific">Capsulimonas corticalis</name>
    <dbReference type="NCBI Taxonomy" id="2219043"/>
    <lineage>
        <taxon>Bacteria</taxon>
        <taxon>Bacillati</taxon>
        <taxon>Armatimonadota</taxon>
        <taxon>Armatimonadia</taxon>
        <taxon>Capsulimonadales</taxon>
        <taxon>Capsulimonadaceae</taxon>
        <taxon>Capsulimonas</taxon>
    </lineage>
</organism>
<keyword evidence="2" id="KW-1185">Reference proteome</keyword>
<proteinExistence type="predicted"/>
<dbReference type="EMBL" id="AP025739">
    <property type="protein sequence ID" value="BDI33280.1"/>
    <property type="molecule type" value="Genomic_DNA"/>
</dbReference>